<organism evidence="1 2">
    <name type="scientific">Elysia crispata</name>
    <name type="common">lettuce slug</name>
    <dbReference type="NCBI Taxonomy" id="231223"/>
    <lineage>
        <taxon>Eukaryota</taxon>
        <taxon>Metazoa</taxon>
        <taxon>Spiralia</taxon>
        <taxon>Lophotrochozoa</taxon>
        <taxon>Mollusca</taxon>
        <taxon>Gastropoda</taxon>
        <taxon>Heterobranchia</taxon>
        <taxon>Euthyneura</taxon>
        <taxon>Panpulmonata</taxon>
        <taxon>Sacoglossa</taxon>
        <taxon>Placobranchoidea</taxon>
        <taxon>Plakobranchidae</taxon>
        <taxon>Elysia</taxon>
    </lineage>
</organism>
<evidence type="ECO:0000313" key="1">
    <source>
        <dbReference type="EMBL" id="KAK3746819.1"/>
    </source>
</evidence>
<proteinExistence type="predicted"/>
<evidence type="ECO:0000313" key="2">
    <source>
        <dbReference type="Proteomes" id="UP001283361"/>
    </source>
</evidence>
<sequence length="160" mass="18096">MVNRDKKFTLAQFNYLQDIMSQISGGQPGYLGDTSPLTTHIFTTHTERHRASLLLRSRFSRGELSSGHQASIKCRRSSVANQIGLITRHFRVSVVSLDCSGLVRPPSPGCKHSWSLVCGEVLLLRKLGEYKRLEERPMKAPETIFGYLRSSLCYLRDEIV</sequence>
<protein>
    <submittedName>
        <fullName evidence="1">Uncharacterized protein</fullName>
    </submittedName>
</protein>
<accession>A0AAE1CZU4</accession>
<dbReference type="Proteomes" id="UP001283361">
    <property type="component" value="Unassembled WGS sequence"/>
</dbReference>
<gene>
    <name evidence="1" type="ORF">RRG08_031347</name>
</gene>
<dbReference type="AlphaFoldDB" id="A0AAE1CZU4"/>
<dbReference type="EMBL" id="JAWDGP010006115">
    <property type="protein sequence ID" value="KAK3746819.1"/>
    <property type="molecule type" value="Genomic_DNA"/>
</dbReference>
<name>A0AAE1CZU4_9GAST</name>
<reference evidence="1" key="1">
    <citation type="journal article" date="2023" name="G3 (Bethesda)">
        <title>A reference genome for the long-term kleptoplast-retaining sea slug Elysia crispata morphotype clarki.</title>
        <authorList>
            <person name="Eastman K.E."/>
            <person name="Pendleton A.L."/>
            <person name="Shaikh M.A."/>
            <person name="Suttiyut T."/>
            <person name="Ogas R."/>
            <person name="Tomko P."/>
            <person name="Gavelis G."/>
            <person name="Widhalm J.R."/>
            <person name="Wisecaver J.H."/>
        </authorList>
    </citation>
    <scope>NUCLEOTIDE SEQUENCE</scope>
    <source>
        <strain evidence="1">ECLA1</strain>
    </source>
</reference>
<keyword evidence="2" id="KW-1185">Reference proteome</keyword>
<comment type="caution">
    <text evidence="1">The sequence shown here is derived from an EMBL/GenBank/DDBJ whole genome shotgun (WGS) entry which is preliminary data.</text>
</comment>